<reference evidence="5" key="1">
    <citation type="journal article" date="2021" name="Front. Microbiol.">
        <title>Comprehensive Comparative Genomics and Phenotyping of Methylobacterium Species.</title>
        <authorList>
            <person name="Alessa O."/>
            <person name="Ogura Y."/>
            <person name="Fujitani Y."/>
            <person name="Takami H."/>
            <person name="Hayashi T."/>
            <person name="Sahin N."/>
            <person name="Tani A."/>
        </authorList>
    </citation>
    <scope>NUCLEOTIDE SEQUENCE</scope>
    <source>
        <strain evidence="5">DSM 23674</strain>
    </source>
</reference>
<feature type="transmembrane region" description="Helical" evidence="3">
    <location>
        <begin position="151"/>
        <end position="170"/>
    </location>
</feature>
<dbReference type="SMART" id="SM00283">
    <property type="entry name" value="MA"/>
    <property type="match status" value="1"/>
</dbReference>
<evidence type="ECO:0000256" key="1">
    <source>
        <dbReference type="ARBA" id="ARBA00023224"/>
    </source>
</evidence>
<keyword evidence="3" id="KW-0812">Transmembrane</keyword>
<dbReference type="SUPFAM" id="SSF58104">
    <property type="entry name" value="Methyl-accepting chemotaxis protein (MCP) signaling domain"/>
    <property type="match status" value="1"/>
</dbReference>
<feature type="transmembrane region" description="Helical" evidence="3">
    <location>
        <begin position="12"/>
        <end position="31"/>
    </location>
</feature>
<feature type="transmembrane region" description="Helical" evidence="3">
    <location>
        <begin position="119"/>
        <end position="139"/>
    </location>
</feature>
<organism evidence="5 6">
    <name type="scientific">Methylobacterium thuringiense</name>
    <dbReference type="NCBI Taxonomy" id="1003091"/>
    <lineage>
        <taxon>Bacteria</taxon>
        <taxon>Pseudomonadati</taxon>
        <taxon>Pseudomonadota</taxon>
        <taxon>Alphaproteobacteria</taxon>
        <taxon>Hyphomicrobiales</taxon>
        <taxon>Methylobacteriaceae</taxon>
        <taxon>Methylobacterium</taxon>
    </lineage>
</organism>
<evidence type="ECO:0000313" key="6">
    <source>
        <dbReference type="Proteomes" id="UP001055101"/>
    </source>
</evidence>
<dbReference type="InterPro" id="IPR004089">
    <property type="entry name" value="MCPsignal_dom"/>
</dbReference>
<comment type="caution">
    <text evidence="5">The sequence shown here is derived from an EMBL/GenBank/DDBJ whole genome shotgun (WGS) entry which is preliminary data.</text>
</comment>
<dbReference type="Gene3D" id="1.10.287.950">
    <property type="entry name" value="Methyl-accepting chemotaxis protein"/>
    <property type="match status" value="1"/>
</dbReference>
<gene>
    <name evidence="5" type="ORF">EKPJFOCH_1823</name>
</gene>
<feature type="transmembrane region" description="Helical" evidence="3">
    <location>
        <begin position="69"/>
        <end position="88"/>
    </location>
</feature>
<dbReference type="PROSITE" id="PS50111">
    <property type="entry name" value="CHEMOTAXIS_TRANSDUC_2"/>
    <property type="match status" value="1"/>
</dbReference>
<sequence length="495" mass="52135">MQSSTLDRLRASSGKALIGFLWLNLAIILAANAWRDVYSTALVALVGLALVVPPTLFARRDLTGAPARILSSMALAGLIAILVAIFKQDGTGRALQIDLHMYFFACLAVVAAWLDWRALLAYAGIVAVHHLGLSLALPSLVFPDGGGIDRVMLHAAILVAQTAVLVWLVVRLQMGVAASDALRRSESDLDEAEALKARALDSAGREAERNRVLQEQVREFRGSVAGVVETIEGALGAMDDSAAGLGRFADRTTRDAGRATDSSVRAGETIREIAETCRNLTHAADEIGRHLDETGAVTRAATDEARRTEETVGKLTHSVERIGSVITTIRSVAEQTNLLALNATIEAARAGVAGRGFAVVAAEVKNLAGQTARSTEEIAAQIRDVESATEQSVAFMHAFAGRIADIERATGAIVDAVARQREAMASMDANVHATVREAGSAAEHVGAVSLVLGTTTTVAGEVQASTTAVREQVEVLRSVTSAFVKSLDAAAVRRA</sequence>
<dbReference type="PANTHER" id="PTHR32089">
    <property type="entry name" value="METHYL-ACCEPTING CHEMOTAXIS PROTEIN MCPB"/>
    <property type="match status" value="1"/>
</dbReference>
<evidence type="ECO:0000313" key="5">
    <source>
        <dbReference type="EMBL" id="GJE55333.1"/>
    </source>
</evidence>
<keyword evidence="3" id="KW-0472">Membrane</keyword>
<dbReference type="PANTHER" id="PTHR32089:SF112">
    <property type="entry name" value="LYSOZYME-LIKE PROTEIN-RELATED"/>
    <property type="match status" value="1"/>
</dbReference>
<protein>
    <recommendedName>
        <fullName evidence="4">Methyl-accepting transducer domain-containing protein</fullName>
    </recommendedName>
</protein>
<feature type="transmembrane region" description="Helical" evidence="3">
    <location>
        <begin position="37"/>
        <end position="57"/>
    </location>
</feature>
<keyword evidence="6" id="KW-1185">Reference proteome</keyword>
<name>A0ABQ4TJ86_9HYPH</name>
<dbReference type="Pfam" id="PF00015">
    <property type="entry name" value="MCPsignal"/>
    <property type="match status" value="1"/>
</dbReference>
<dbReference type="Proteomes" id="UP001055101">
    <property type="component" value="Unassembled WGS sequence"/>
</dbReference>
<proteinExistence type="predicted"/>
<keyword evidence="1 2" id="KW-0807">Transducer</keyword>
<evidence type="ECO:0000259" key="4">
    <source>
        <dbReference type="PROSITE" id="PS50111"/>
    </source>
</evidence>
<keyword evidence="3" id="KW-1133">Transmembrane helix</keyword>
<dbReference type="EMBL" id="BPRA01000008">
    <property type="protein sequence ID" value="GJE55333.1"/>
    <property type="molecule type" value="Genomic_DNA"/>
</dbReference>
<evidence type="ECO:0000256" key="3">
    <source>
        <dbReference type="SAM" id="Phobius"/>
    </source>
</evidence>
<dbReference type="RefSeq" id="WP_187272572.1">
    <property type="nucleotide sequence ID" value="NZ_BPRA01000008.1"/>
</dbReference>
<evidence type="ECO:0000256" key="2">
    <source>
        <dbReference type="PROSITE-ProRule" id="PRU00284"/>
    </source>
</evidence>
<reference evidence="5" key="2">
    <citation type="submission" date="2021-08" db="EMBL/GenBank/DDBJ databases">
        <authorList>
            <person name="Tani A."/>
            <person name="Ola A."/>
            <person name="Ogura Y."/>
            <person name="Katsura K."/>
            <person name="Hayashi T."/>
        </authorList>
    </citation>
    <scope>NUCLEOTIDE SEQUENCE</scope>
    <source>
        <strain evidence="5">DSM 23674</strain>
    </source>
</reference>
<feature type="transmembrane region" description="Helical" evidence="3">
    <location>
        <begin position="94"/>
        <end position="114"/>
    </location>
</feature>
<feature type="domain" description="Methyl-accepting transducer" evidence="4">
    <location>
        <begin position="227"/>
        <end position="470"/>
    </location>
</feature>
<accession>A0ABQ4TJ86</accession>